<dbReference type="InterPro" id="IPR012902">
    <property type="entry name" value="N_methyl_site"/>
</dbReference>
<dbReference type="AlphaFoldDB" id="A0A1G2SJC8"/>
<dbReference type="InterPro" id="IPR045584">
    <property type="entry name" value="Pilin-like"/>
</dbReference>
<keyword evidence="2" id="KW-0472">Membrane</keyword>
<reference evidence="3 4" key="1">
    <citation type="journal article" date="2016" name="Nat. Commun.">
        <title>Thousands of microbial genomes shed light on interconnected biogeochemical processes in an aquifer system.</title>
        <authorList>
            <person name="Anantharaman K."/>
            <person name="Brown C.T."/>
            <person name="Hug L.A."/>
            <person name="Sharon I."/>
            <person name="Castelle C.J."/>
            <person name="Probst A.J."/>
            <person name="Thomas B.C."/>
            <person name="Singh A."/>
            <person name="Wilkins M.J."/>
            <person name="Karaoz U."/>
            <person name="Brodie E.L."/>
            <person name="Williams K.H."/>
            <person name="Hubbard S.S."/>
            <person name="Banfield J.F."/>
        </authorList>
    </citation>
    <scope>NUCLEOTIDE SEQUENCE [LARGE SCALE GENOMIC DNA]</scope>
</reference>
<evidence type="ECO:0000313" key="4">
    <source>
        <dbReference type="Proteomes" id="UP000178168"/>
    </source>
</evidence>
<dbReference type="PROSITE" id="PS00409">
    <property type="entry name" value="PROKAR_NTER_METHYL"/>
    <property type="match status" value="1"/>
</dbReference>
<name>A0A1G2SJC8_9BACT</name>
<dbReference type="Gene3D" id="3.30.700.10">
    <property type="entry name" value="Glycoprotein, Type 4 Pilin"/>
    <property type="match status" value="1"/>
</dbReference>
<evidence type="ECO:0000256" key="1">
    <source>
        <dbReference type="SAM" id="MobiDB-lite"/>
    </source>
</evidence>
<protein>
    <recommendedName>
        <fullName evidence="5">Type II secretion system protein GspG C-terminal domain-containing protein</fullName>
    </recommendedName>
</protein>
<keyword evidence="2" id="KW-0812">Transmembrane</keyword>
<feature type="region of interest" description="Disordered" evidence="1">
    <location>
        <begin position="95"/>
        <end position="117"/>
    </location>
</feature>
<proteinExistence type="predicted"/>
<dbReference type="STRING" id="1802730.A2591_02060"/>
<evidence type="ECO:0000313" key="3">
    <source>
        <dbReference type="EMBL" id="OHA85094.1"/>
    </source>
</evidence>
<evidence type="ECO:0008006" key="5">
    <source>
        <dbReference type="Google" id="ProtNLM"/>
    </source>
</evidence>
<dbReference type="EMBL" id="MHUZ01000031">
    <property type="protein sequence ID" value="OHA85094.1"/>
    <property type="molecule type" value="Genomic_DNA"/>
</dbReference>
<feature type="compositionally biased region" description="Polar residues" evidence="1">
    <location>
        <begin position="106"/>
        <end position="117"/>
    </location>
</feature>
<comment type="caution">
    <text evidence="3">The sequence shown here is derived from an EMBL/GenBank/DDBJ whole genome shotgun (WGS) entry which is preliminary data.</text>
</comment>
<dbReference type="SUPFAM" id="SSF54523">
    <property type="entry name" value="Pili subunits"/>
    <property type="match status" value="1"/>
</dbReference>
<keyword evidence="2" id="KW-1133">Transmembrane helix</keyword>
<sequence>MKKISKRISSLRESVAVFGKSLRSKSRTSLRGFTLIEVVTVIFIISLLSTIFFVGAGKARALARDVERVKIAKDLQAGLTLYYLDHKKYPRLEQKCASDDDDGNGKTPSSDDYPSGSCSGDCTAYKYKVCSDGAVVGDANNCEGGASVVKGAGNGTKDTNESGADNYYGWTVGRSLDVFEYSTPVGGSCTYGFGGPPISEPAKFQTQPANGKCEIDDSFPPYSVVPQGKELEVTGVVAEQIGGSLMDTLYEGGYINRESWIDYQDAMTKDPTPYQCRYVVPAGENIRDMDGNIGNGREGYVQHYLIHCNLEVKEDVELRDGGFNKTIFEVISPGAPWICMNTQNGLNPQAAAQINPPATPPAGTVTYSLTDVKPESNKKFSSGRIELSFSVRQSKPSKTLNASEYKATYSLDGEDEVEMNNSGRKKRSGIFVNMLDPGNHAIKFYVYINGVQVGMEERIITIESKKNKGKGNGGGKNND</sequence>
<dbReference type="NCBIfam" id="TIGR02532">
    <property type="entry name" value="IV_pilin_GFxxxE"/>
    <property type="match status" value="1"/>
</dbReference>
<gene>
    <name evidence="3" type="ORF">A2591_02060</name>
</gene>
<feature type="transmembrane region" description="Helical" evidence="2">
    <location>
        <begin position="33"/>
        <end position="54"/>
    </location>
</feature>
<organism evidence="3 4">
    <name type="scientific">Candidatus Yonathbacteria bacterium RIFOXYD1_FULL_52_36</name>
    <dbReference type="NCBI Taxonomy" id="1802730"/>
    <lineage>
        <taxon>Bacteria</taxon>
        <taxon>Candidatus Yonathiibacteriota</taxon>
    </lineage>
</organism>
<accession>A0A1G2SJC8</accession>
<evidence type="ECO:0000256" key="2">
    <source>
        <dbReference type="SAM" id="Phobius"/>
    </source>
</evidence>
<dbReference type="Proteomes" id="UP000178168">
    <property type="component" value="Unassembled WGS sequence"/>
</dbReference>